<name>A0AAQ3QSI1_9BACT</name>
<dbReference type="SMART" id="SM00448">
    <property type="entry name" value="REC"/>
    <property type="match status" value="1"/>
</dbReference>
<dbReference type="Pfam" id="PF01339">
    <property type="entry name" value="CheB_methylest"/>
    <property type="match status" value="1"/>
</dbReference>
<feature type="active site" evidence="6">
    <location>
        <position position="280"/>
    </location>
</feature>
<proteinExistence type="predicted"/>
<evidence type="ECO:0000259" key="8">
    <source>
        <dbReference type="PROSITE" id="PS50110"/>
    </source>
</evidence>
<evidence type="ECO:0000259" key="9">
    <source>
        <dbReference type="PROSITE" id="PS50122"/>
    </source>
</evidence>
<evidence type="ECO:0000256" key="4">
    <source>
        <dbReference type="ARBA" id="ARBA00039140"/>
    </source>
</evidence>
<dbReference type="InterPro" id="IPR011006">
    <property type="entry name" value="CheY-like_superfamily"/>
</dbReference>
<dbReference type="RefSeq" id="WP_317835010.1">
    <property type="nucleotide sequence ID" value="NZ_CP136920.1"/>
</dbReference>
<dbReference type="SUPFAM" id="SSF52172">
    <property type="entry name" value="CheY-like"/>
    <property type="match status" value="1"/>
</dbReference>
<dbReference type="Pfam" id="PF00072">
    <property type="entry name" value="Response_reg"/>
    <property type="match status" value="1"/>
</dbReference>
<evidence type="ECO:0000256" key="2">
    <source>
        <dbReference type="ARBA" id="ARBA00022500"/>
    </source>
</evidence>
<sequence length="343" mass="36389">MRIAIVNDLAIAREALSRALDEGGYETAWIAIDGNEAVTKAHKDRADLILMDLVMPNLDGAAATKQIMKSASCPILVVTASVGANSELVYEAMGNGALDATTTPHVGPDGIVHAETLLKKIEQIGLITGKLKGEQASWVTRAPFAGKCPTHPPFLAMGSSTGGPQALATILGALPADFPAVIGIVQHVDTEFAPGLAEWLDQRTELAVSIAQPKQHARPGHVYLAAGNEHLRVDSIGRFIYTEEPLTAINRPSIDILFKSLAYAYPRPGCAVLLTGMGRDGAEGLKAMRDSGWHTLAQDKASSIVYGMPKAAVQADAVIEVLPLKKIAKAIRSFFISIEEETA</sequence>
<gene>
    <name evidence="10" type="primary">cheB</name>
    <name evidence="10" type="ORF">RZN69_05255</name>
</gene>
<evidence type="ECO:0000256" key="1">
    <source>
        <dbReference type="ARBA" id="ARBA00022490"/>
    </source>
</evidence>
<dbReference type="CDD" id="cd16432">
    <property type="entry name" value="CheB_Rec"/>
    <property type="match status" value="1"/>
</dbReference>
<dbReference type="GO" id="GO:0000156">
    <property type="term" value="F:phosphorelay response regulator activity"/>
    <property type="evidence" value="ECO:0007669"/>
    <property type="project" value="InterPro"/>
</dbReference>
<evidence type="ECO:0000313" key="11">
    <source>
        <dbReference type="Proteomes" id="UP001304300"/>
    </source>
</evidence>
<keyword evidence="7" id="KW-0597">Phosphoprotein</keyword>
<evidence type="ECO:0000313" key="10">
    <source>
        <dbReference type="EMBL" id="WOO42488.1"/>
    </source>
</evidence>
<comment type="catalytic activity">
    <reaction evidence="5">
        <text>[protein]-L-glutamate 5-O-methyl ester + H2O = L-glutamyl-[protein] + methanol + H(+)</text>
        <dbReference type="Rhea" id="RHEA:23236"/>
        <dbReference type="Rhea" id="RHEA-COMP:10208"/>
        <dbReference type="Rhea" id="RHEA-COMP:10311"/>
        <dbReference type="ChEBI" id="CHEBI:15377"/>
        <dbReference type="ChEBI" id="CHEBI:15378"/>
        <dbReference type="ChEBI" id="CHEBI:17790"/>
        <dbReference type="ChEBI" id="CHEBI:29973"/>
        <dbReference type="ChEBI" id="CHEBI:82795"/>
        <dbReference type="EC" id="3.1.1.61"/>
    </reaction>
</comment>
<dbReference type="EC" id="3.1.1.61" evidence="4"/>
<dbReference type="GO" id="GO:0006935">
    <property type="term" value="P:chemotaxis"/>
    <property type="evidence" value="ECO:0007669"/>
    <property type="project" value="UniProtKB-UniRule"/>
</dbReference>
<evidence type="ECO:0000256" key="5">
    <source>
        <dbReference type="ARBA" id="ARBA00048267"/>
    </source>
</evidence>
<dbReference type="InterPro" id="IPR035909">
    <property type="entry name" value="CheB_C"/>
</dbReference>
<reference evidence="10 11" key="1">
    <citation type="submission" date="2023-10" db="EMBL/GenBank/DDBJ databases">
        <title>Rubellicoccus peritrichatus gen. nov., sp. nov., isolated from an algae of coral reef tank.</title>
        <authorList>
            <person name="Luo J."/>
        </authorList>
    </citation>
    <scope>NUCLEOTIDE SEQUENCE [LARGE SCALE GENOMIC DNA]</scope>
    <source>
        <strain evidence="10 11">CR14</strain>
    </source>
</reference>
<keyword evidence="2 6" id="KW-0145">Chemotaxis</keyword>
<evidence type="ECO:0000256" key="7">
    <source>
        <dbReference type="PROSITE-ProRule" id="PRU00169"/>
    </source>
</evidence>
<keyword evidence="11" id="KW-1185">Reference proteome</keyword>
<dbReference type="PIRSF" id="PIRSF000876">
    <property type="entry name" value="RR_chemtxs_CheB"/>
    <property type="match status" value="1"/>
</dbReference>
<feature type="active site" evidence="6">
    <location>
        <position position="160"/>
    </location>
</feature>
<protein>
    <recommendedName>
        <fullName evidence="4">protein-glutamate methylesterase</fullName>
        <ecNumber evidence="4">3.1.1.61</ecNumber>
    </recommendedName>
</protein>
<dbReference type="PANTHER" id="PTHR42872">
    <property type="entry name" value="PROTEIN-GLUTAMATE METHYLESTERASE/PROTEIN-GLUTAMINE GLUTAMINASE"/>
    <property type="match status" value="1"/>
</dbReference>
<dbReference type="NCBIfam" id="NF009206">
    <property type="entry name" value="PRK12555.1"/>
    <property type="match status" value="1"/>
</dbReference>
<keyword evidence="10" id="KW-0489">Methyltransferase</keyword>
<feature type="active site" evidence="6">
    <location>
        <position position="187"/>
    </location>
</feature>
<dbReference type="AlphaFoldDB" id="A0AAQ3QSI1"/>
<accession>A0AAQ3QSI1</accession>
<dbReference type="Gene3D" id="3.40.50.180">
    <property type="entry name" value="Methylesterase CheB, C-terminal domain"/>
    <property type="match status" value="1"/>
</dbReference>
<dbReference type="EMBL" id="CP136920">
    <property type="protein sequence ID" value="WOO42488.1"/>
    <property type="molecule type" value="Genomic_DNA"/>
</dbReference>
<evidence type="ECO:0000256" key="3">
    <source>
        <dbReference type="ARBA" id="ARBA00022801"/>
    </source>
</evidence>
<feature type="modified residue" description="4-aspartylphosphate" evidence="7">
    <location>
        <position position="52"/>
    </location>
</feature>
<dbReference type="CDD" id="cd17541">
    <property type="entry name" value="REC_CheB-like"/>
    <property type="match status" value="1"/>
</dbReference>
<feature type="domain" description="CheB-type methylesterase" evidence="9">
    <location>
        <begin position="143"/>
        <end position="333"/>
    </location>
</feature>
<dbReference type="InterPro" id="IPR001789">
    <property type="entry name" value="Sig_transdc_resp-reg_receiver"/>
</dbReference>
<organism evidence="10 11">
    <name type="scientific">Rubellicoccus peritrichatus</name>
    <dbReference type="NCBI Taxonomy" id="3080537"/>
    <lineage>
        <taxon>Bacteria</taxon>
        <taxon>Pseudomonadati</taxon>
        <taxon>Verrucomicrobiota</taxon>
        <taxon>Opitutia</taxon>
        <taxon>Puniceicoccales</taxon>
        <taxon>Cerasicoccaceae</taxon>
        <taxon>Rubellicoccus</taxon>
    </lineage>
</organism>
<dbReference type="SUPFAM" id="SSF52738">
    <property type="entry name" value="Methylesterase CheB, C-terminal domain"/>
    <property type="match status" value="1"/>
</dbReference>
<dbReference type="PANTHER" id="PTHR42872:SF6">
    <property type="entry name" value="PROTEIN-GLUTAMATE METHYLESTERASE_PROTEIN-GLUTAMINE GLUTAMINASE"/>
    <property type="match status" value="1"/>
</dbReference>
<dbReference type="GO" id="GO:0005737">
    <property type="term" value="C:cytoplasm"/>
    <property type="evidence" value="ECO:0007669"/>
    <property type="project" value="InterPro"/>
</dbReference>
<dbReference type="PROSITE" id="PS50122">
    <property type="entry name" value="CHEB"/>
    <property type="match status" value="1"/>
</dbReference>
<keyword evidence="3 6" id="KW-0378">Hydrolase</keyword>
<evidence type="ECO:0000256" key="6">
    <source>
        <dbReference type="PROSITE-ProRule" id="PRU00050"/>
    </source>
</evidence>
<dbReference type="GO" id="GO:0008168">
    <property type="term" value="F:methyltransferase activity"/>
    <property type="evidence" value="ECO:0007669"/>
    <property type="project" value="UniProtKB-KW"/>
</dbReference>
<dbReference type="PROSITE" id="PS50110">
    <property type="entry name" value="RESPONSE_REGULATORY"/>
    <property type="match status" value="1"/>
</dbReference>
<dbReference type="KEGG" id="puo:RZN69_05255"/>
<dbReference type="InterPro" id="IPR008248">
    <property type="entry name" value="CheB-like"/>
</dbReference>
<dbReference type="GO" id="GO:0008984">
    <property type="term" value="F:protein-glutamate methylesterase activity"/>
    <property type="evidence" value="ECO:0007669"/>
    <property type="project" value="UniProtKB-EC"/>
</dbReference>
<keyword evidence="1" id="KW-0963">Cytoplasm</keyword>
<dbReference type="GO" id="GO:0032259">
    <property type="term" value="P:methylation"/>
    <property type="evidence" value="ECO:0007669"/>
    <property type="project" value="UniProtKB-KW"/>
</dbReference>
<dbReference type="InterPro" id="IPR000673">
    <property type="entry name" value="Sig_transdc_resp-reg_Me-estase"/>
</dbReference>
<dbReference type="Proteomes" id="UP001304300">
    <property type="component" value="Chromosome"/>
</dbReference>
<keyword evidence="10" id="KW-0808">Transferase</keyword>
<dbReference type="Gene3D" id="3.40.50.2300">
    <property type="match status" value="1"/>
</dbReference>
<feature type="domain" description="Response regulatory" evidence="8">
    <location>
        <begin position="2"/>
        <end position="118"/>
    </location>
</feature>